<dbReference type="Pfam" id="PF13855">
    <property type="entry name" value="LRR_8"/>
    <property type="match status" value="1"/>
</dbReference>
<organism evidence="11 12">
    <name type="scientific">Miscanthus lutarioriparius</name>
    <dbReference type="NCBI Taxonomy" id="422564"/>
    <lineage>
        <taxon>Eukaryota</taxon>
        <taxon>Viridiplantae</taxon>
        <taxon>Streptophyta</taxon>
        <taxon>Embryophyta</taxon>
        <taxon>Tracheophyta</taxon>
        <taxon>Spermatophyta</taxon>
        <taxon>Magnoliopsida</taxon>
        <taxon>Liliopsida</taxon>
        <taxon>Poales</taxon>
        <taxon>Poaceae</taxon>
        <taxon>PACMAD clade</taxon>
        <taxon>Panicoideae</taxon>
        <taxon>Andropogonodae</taxon>
        <taxon>Andropogoneae</taxon>
        <taxon>Saccharinae</taxon>
        <taxon>Miscanthus</taxon>
    </lineage>
</organism>
<dbReference type="InterPro" id="IPR008271">
    <property type="entry name" value="Ser/Thr_kinase_AS"/>
</dbReference>
<dbReference type="SUPFAM" id="SSF56112">
    <property type="entry name" value="Protein kinase-like (PK-like)"/>
    <property type="match status" value="1"/>
</dbReference>
<dbReference type="InterPro" id="IPR000719">
    <property type="entry name" value="Prot_kinase_dom"/>
</dbReference>
<dbReference type="Pfam" id="PF00069">
    <property type="entry name" value="Pkinase"/>
    <property type="match status" value="1"/>
</dbReference>
<dbReference type="GO" id="GO:0016020">
    <property type="term" value="C:membrane"/>
    <property type="evidence" value="ECO:0007669"/>
    <property type="project" value="UniProtKB-SubCell"/>
</dbReference>
<evidence type="ECO:0000256" key="7">
    <source>
        <dbReference type="ARBA" id="ARBA00023136"/>
    </source>
</evidence>
<dbReference type="GO" id="GO:0005524">
    <property type="term" value="F:ATP binding"/>
    <property type="evidence" value="ECO:0007669"/>
    <property type="project" value="InterPro"/>
</dbReference>
<evidence type="ECO:0000256" key="2">
    <source>
        <dbReference type="ARBA" id="ARBA00022614"/>
    </source>
</evidence>
<dbReference type="PANTHER" id="PTHR27008:SF376">
    <property type="entry name" value="OS01G0152000 PROTEIN"/>
    <property type="match status" value="1"/>
</dbReference>
<sequence length="657" mass="70529">MLSGTIPADIGDRFPGIETLSFSYNRFSGAIPPSVSNLSALIELGLAGNGFIGHVPPALGMLQGLTVLDLGDNRLQANDSQGWEFITSRTNCSQLQNLILGNNSFSGKVPGSIANLSTTLETLYLGDNRISGAIPSDIGNLVGLKLLEMANNSIFGAIPESIGRLENLVELGLCNTSLSGLIPPSLGNLTQLNRLYAYYGNLEGPIPRSLGNLKNVFVFDLSTNRLNGSVPKEVLKLPQLSWYLDLSYNALSGPLPVEVGSLANLNQLILSGNQLSSSIPDSIGNCISLERLLLDQNSFEGIIPQSLKNLKGLALLNLTMNKLSGSIPDALASIGNLQQLYLAHNNFSGLIPAVLQNLTLLSKLDLSFNDLQGEVPKGGVFANATSLSIHGNDELCGGAPQLHLAPCSMAAVDNKRQVSRSLMATLISIGALVFLGVLVAPIHLIHKRFRQRKASQLVSTLIDEQYERVSYQALSNGTGGFSEANLLGLGSYGITTAVKVFNIRQSGSTRSFVAECEALRRVRHRCLIKIITCCSSINHQGEAFKALVFEFMPNGSLNDWLHPVSKVHTLSNTLSLAQRLDIAVDIMDALEYLHSQCQPPVVHCDLKPSNILLAEDMSARVGDFGISKILSDGTSKTLLNSVSFTGLRGSNWLCRSR</sequence>
<dbReference type="OrthoDB" id="656102at2759"/>
<comment type="caution">
    <text evidence="11">The sequence shown here is derived from an EMBL/GenBank/DDBJ whole genome shotgun (WGS) entry which is preliminary data.</text>
</comment>
<keyword evidence="2" id="KW-0433">Leucine-rich repeat</keyword>
<dbReference type="Pfam" id="PF00560">
    <property type="entry name" value="LRR_1"/>
    <property type="match status" value="5"/>
</dbReference>
<keyword evidence="7 9" id="KW-0472">Membrane</keyword>
<dbReference type="InterPro" id="IPR011009">
    <property type="entry name" value="Kinase-like_dom_sf"/>
</dbReference>
<evidence type="ECO:0000256" key="3">
    <source>
        <dbReference type="ARBA" id="ARBA00022692"/>
    </source>
</evidence>
<comment type="subcellular location">
    <subcellularLocation>
        <location evidence="1">Membrane</location>
        <topology evidence="1">Single-pass membrane protein</topology>
    </subcellularLocation>
</comment>
<dbReference type="InterPro" id="IPR001611">
    <property type="entry name" value="Leu-rich_rpt"/>
</dbReference>
<dbReference type="InterPro" id="IPR051809">
    <property type="entry name" value="Plant_receptor-like_S/T_kinase"/>
</dbReference>
<dbReference type="Proteomes" id="UP000604825">
    <property type="component" value="Unassembled WGS sequence"/>
</dbReference>
<evidence type="ECO:0000256" key="8">
    <source>
        <dbReference type="ARBA" id="ARBA00023180"/>
    </source>
</evidence>
<evidence type="ECO:0000259" key="10">
    <source>
        <dbReference type="PROSITE" id="PS50011"/>
    </source>
</evidence>
<keyword evidence="8" id="KW-0325">Glycoprotein</keyword>
<evidence type="ECO:0000256" key="6">
    <source>
        <dbReference type="ARBA" id="ARBA00022989"/>
    </source>
</evidence>
<evidence type="ECO:0000313" key="11">
    <source>
        <dbReference type="EMBL" id="CAD6239773.1"/>
    </source>
</evidence>
<dbReference type="InterPro" id="IPR032675">
    <property type="entry name" value="LRR_dom_sf"/>
</dbReference>
<dbReference type="GO" id="GO:0004672">
    <property type="term" value="F:protein kinase activity"/>
    <property type="evidence" value="ECO:0007669"/>
    <property type="project" value="InterPro"/>
</dbReference>
<keyword evidence="3 9" id="KW-0812">Transmembrane</keyword>
<dbReference type="Gene3D" id="3.80.10.10">
    <property type="entry name" value="Ribonuclease Inhibitor"/>
    <property type="match status" value="1"/>
</dbReference>
<dbReference type="FunFam" id="3.80.10.10:FF:000233">
    <property type="entry name" value="Leucine-rich repeat receptor-like protein kinase TDR"/>
    <property type="match status" value="1"/>
</dbReference>
<keyword evidence="5" id="KW-0677">Repeat</keyword>
<evidence type="ECO:0000256" key="4">
    <source>
        <dbReference type="ARBA" id="ARBA00022729"/>
    </source>
</evidence>
<dbReference type="InterPro" id="IPR003591">
    <property type="entry name" value="Leu-rich_rpt_typical-subtyp"/>
</dbReference>
<dbReference type="SMART" id="SM00220">
    <property type="entry name" value="S_TKc"/>
    <property type="match status" value="1"/>
</dbReference>
<dbReference type="Gene3D" id="1.10.510.10">
    <property type="entry name" value="Transferase(Phosphotransferase) domain 1"/>
    <property type="match status" value="1"/>
</dbReference>
<dbReference type="SUPFAM" id="SSF52058">
    <property type="entry name" value="L domain-like"/>
    <property type="match status" value="2"/>
</dbReference>
<proteinExistence type="predicted"/>
<evidence type="ECO:0000256" key="1">
    <source>
        <dbReference type="ARBA" id="ARBA00004167"/>
    </source>
</evidence>
<dbReference type="PROSITE" id="PS00108">
    <property type="entry name" value="PROTEIN_KINASE_ST"/>
    <property type="match status" value="1"/>
</dbReference>
<keyword evidence="6 9" id="KW-1133">Transmembrane helix</keyword>
<evidence type="ECO:0000256" key="9">
    <source>
        <dbReference type="SAM" id="Phobius"/>
    </source>
</evidence>
<feature type="domain" description="Protein kinase" evidence="10">
    <location>
        <begin position="470"/>
        <end position="657"/>
    </location>
</feature>
<evidence type="ECO:0000313" key="12">
    <source>
        <dbReference type="Proteomes" id="UP000604825"/>
    </source>
</evidence>
<evidence type="ECO:0000256" key="5">
    <source>
        <dbReference type="ARBA" id="ARBA00022737"/>
    </source>
</evidence>
<accession>A0A811P992</accession>
<dbReference type="AlphaFoldDB" id="A0A811P992"/>
<protein>
    <recommendedName>
        <fullName evidence="10">Protein kinase domain-containing protein</fullName>
    </recommendedName>
</protein>
<name>A0A811P992_9POAL</name>
<keyword evidence="4" id="KW-0732">Signal</keyword>
<feature type="transmembrane region" description="Helical" evidence="9">
    <location>
        <begin position="422"/>
        <end position="445"/>
    </location>
</feature>
<dbReference type="PANTHER" id="PTHR27008">
    <property type="entry name" value="OS04G0122200 PROTEIN"/>
    <property type="match status" value="1"/>
</dbReference>
<dbReference type="EMBL" id="CAJGYO010000006">
    <property type="protein sequence ID" value="CAD6239773.1"/>
    <property type="molecule type" value="Genomic_DNA"/>
</dbReference>
<dbReference type="PROSITE" id="PS50011">
    <property type="entry name" value="PROTEIN_KINASE_DOM"/>
    <property type="match status" value="1"/>
</dbReference>
<reference evidence="11" key="1">
    <citation type="submission" date="2020-10" db="EMBL/GenBank/DDBJ databases">
        <authorList>
            <person name="Han B."/>
            <person name="Lu T."/>
            <person name="Zhao Q."/>
            <person name="Huang X."/>
            <person name="Zhao Y."/>
        </authorList>
    </citation>
    <scope>NUCLEOTIDE SEQUENCE</scope>
</reference>
<keyword evidence="12" id="KW-1185">Reference proteome</keyword>
<gene>
    <name evidence="11" type="ORF">NCGR_LOCUS26633</name>
</gene>
<dbReference type="SMART" id="SM00369">
    <property type="entry name" value="LRR_TYP"/>
    <property type="match status" value="5"/>
</dbReference>
<dbReference type="GO" id="GO:0009791">
    <property type="term" value="P:post-embryonic development"/>
    <property type="evidence" value="ECO:0007669"/>
    <property type="project" value="UniProtKB-ARBA"/>
</dbReference>